<evidence type="ECO:0000256" key="1">
    <source>
        <dbReference type="ARBA" id="ARBA00022723"/>
    </source>
</evidence>
<dbReference type="Proteomes" id="UP000283530">
    <property type="component" value="Unassembled WGS sequence"/>
</dbReference>
<dbReference type="GO" id="GO:0000785">
    <property type="term" value="C:chromatin"/>
    <property type="evidence" value="ECO:0007669"/>
    <property type="project" value="TreeGrafter"/>
</dbReference>
<keyword evidence="8" id="KW-1185">Reference proteome</keyword>
<dbReference type="PANTHER" id="PTHR10782">
    <property type="entry name" value="ZINC FINGER MIZ DOMAIN-CONTAINING PROTEIN"/>
    <property type="match status" value="1"/>
</dbReference>
<proteinExistence type="predicted"/>
<dbReference type="InterPro" id="IPR013083">
    <property type="entry name" value="Znf_RING/FYVE/PHD"/>
</dbReference>
<keyword evidence="1" id="KW-0479">Metal-binding</keyword>
<dbReference type="EMBL" id="QPKB01000010">
    <property type="protein sequence ID" value="RWR93157.1"/>
    <property type="molecule type" value="Genomic_DNA"/>
</dbReference>
<dbReference type="Gene3D" id="3.30.40.10">
    <property type="entry name" value="Zinc/RING finger domain, C3HC4 (zinc finger)"/>
    <property type="match status" value="1"/>
</dbReference>
<dbReference type="CDD" id="cd16650">
    <property type="entry name" value="SP-RING_PIAS-like"/>
    <property type="match status" value="1"/>
</dbReference>
<accession>A0A3S3QZM5</accession>
<keyword evidence="3" id="KW-0862">Zinc</keyword>
<gene>
    <name evidence="7" type="ORF">CKAN_02239300</name>
</gene>
<evidence type="ECO:0000313" key="7">
    <source>
        <dbReference type="EMBL" id="RWR93157.1"/>
    </source>
</evidence>
<evidence type="ECO:0000256" key="2">
    <source>
        <dbReference type="ARBA" id="ARBA00022771"/>
    </source>
</evidence>
<evidence type="ECO:0000256" key="4">
    <source>
        <dbReference type="PROSITE-ProRule" id="PRU00452"/>
    </source>
</evidence>
<dbReference type="GO" id="GO:0008270">
    <property type="term" value="F:zinc ion binding"/>
    <property type="evidence" value="ECO:0007669"/>
    <property type="project" value="UniProtKB-KW"/>
</dbReference>
<dbReference type="GO" id="GO:0016925">
    <property type="term" value="P:protein sumoylation"/>
    <property type="evidence" value="ECO:0007669"/>
    <property type="project" value="TreeGrafter"/>
</dbReference>
<dbReference type="AlphaFoldDB" id="A0A3S3QZM5"/>
<organism evidence="7 8">
    <name type="scientific">Cinnamomum micranthum f. kanehirae</name>
    <dbReference type="NCBI Taxonomy" id="337451"/>
    <lineage>
        <taxon>Eukaryota</taxon>
        <taxon>Viridiplantae</taxon>
        <taxon>Streptophyta</taxon>
        <taxon>Embryophyta</taxon>
        <taxon>Tracheophyta</taxon>
        <taxon>Spermatophyta</taxon>
        <taxon>Magnoliopsida</taxon>
        <taxon>Magnoliidae</taxon>
        <taxon>Laurales</taxon>
        <taxon>Lauraceae</taxon>
        <taxon>Cinnamomum</taxon>
    </lineage>
</organism>
<evidence type="ECO:0000256" key="3">
    <source>
        <dbReference type="ARBA" id="ARBA00022833"/>
    </source>
</evidence>
<dbReference type="PANTHER" id="PTHR10782:SF4">
    <property type="entry name" value="TONALLI, ISOFORM E"/>
    <property type="match status" value="1"/>
</dbReference>
<dbReference type="InterPro" id="IPR004181">
    <property type="entry name" value="Znf_MIZ"/>
</dbReference>
<name>A0A3S3QZM5_9MAGN</name>
<feature type="region of interest" description="Disordered" evidence="5">
    <location>
        <begin position="738"/>
        <end position="767"/>
    </location>
</feature>
<dbReference type="PROSITE" id="PS51044">
    <property type="entry name" value="ZF_SP_RING"/>
    <property type="match status" value="1"/>
</dbReference>
<keyword evidence="2 4" id="KW-0863">Zinc-finger</keyword>
<evidence type="ECO:0000256" key="5">
    <source>
        <dbReference type="SAM" id="MobiDB-lite"/>
    </source>
</evidence>
<protein>
    <submittedName>
        <fullName evidence="7">Zinc finger protein</fullName>
    </submittedName>
</protein>
<dbReference type="GO" id="GO:0061665">
    <property type="term" value="F:SUMO ligase activity"/>
    <property type="evidence" value="ECO:0007669"/>
    <property type="project" value="TreeGrafter"/>
</dbReference>
<feature type="domain" description="SP-RING-type" evidence="6">
    <location>
        <begin position="299"/>
        <end position="380"/>
    </location>
</feature>
<dbReference type="STRING" id="337451.A0A3S3QZM5"/>
<evidence type="ECO:0000313" key="8">
    <source>
        <dbReference type="Proteomes" id="UP000283530"/>
    </source>
</evidence>
<dbReference type="OrthoDB" id="10263264at2759"/>
<evidence type="ECO:0000259" key="6">
    <source>
        <dbReference type="PROSITE" id="PS51044"/>
    </source>
</evidence>
<dbReference type="Pfam" id="PF02891">
    <property type="entry name" value="zf-MIZ"/>
    <property type="match status" value="1"/>
</dbReference>
<reference evidence="7 8" key="1">
    <citation type="journal article" date="2019" name="Nat. Plants">
        <title>Stout camphor tree genome fills gaps in understanding of flowering plant genome evolution.</title>
        <authorList>
            <person name="Chaw S.M."/>
            <person name="Liu Y.C."/>
            <person name="Wu Y.W."/>
            <person name="Wang H.Y."/>
            <person name="Lin C.I."/>
            <person name="Wu C.S."/>
            <person name="Ke H.M."/>
            <person name="Chang L.Y."/>
            <person name="Hsu C.Y."/>
            <person name="Yang H.T."/>
            <person name="Sudianto E."/>
            <person name="Hsu M.H."/>
            <person name="Wu K.P."/>
            <person name="Wang L.N."/>
            <person name="Leebens-Mack J.H."/>
            <person name="Tsai I.J."/>
        </authorList>
    </citation>
    <scope>NUCLEOTIDE SEQUENCE [LARGE SCALE GENOMIC DNA]</scope>
    <source>
        <strain evidence="8">cv. Chaw 1501</strain>
        <tissue evidence="7">Young leaves</tissue>
    </source>
</reference>
<sequence length="962" mass="104551">MSATVAGSSTQPGNGVVTASTINSYRIGFLIERLTLLFRSGSRSETANGEIFDICIHMAKGIDYAVTHNEVPPTARDLPSLIKQVYQRKNDPVLQSVIMLLMVSVKNACRNGWFQATDIDELLTLTDEISNSFCESTTTAVEPSNALQIISKIISRFYPQMKMGHIIISFEAKPGYEVLVSDFLINKNMAAANAQERIRLFVAQTDNIETSSCLITPPEVNFLLNGKGVERRTNVLVDGGPQLPTDVTTMLKYGANLIQVIGKFIGNYIIIIAYASVVSSFNTGSLQDYVQPAVEERSSDAEIIEGPSRISLNCPISYKRINTPVKGHLCRHHQCFDYNNFLEINSRKPSWRCPHCNQSVCFTDLRVDQHMVRVLKEVGEDVADVLVSADGSWTVIDEHDLTSKVHNGSITFQQDVLEQAESKRSENAPANVVDLTMELTDDDVTINSTGERVLMDFTNQRNIGNTTCETEDRKPYEDIQMYSGLGNLPEAPGFNSTEIFQEAAGQTEQSVWSRISSFASALNGSVAQSTVAAPTTTRADALVGISDSSPIDAMLAPVLTDAVSPALNREPVDVRGATHVTTGLHNATPLRQFVATENLQLQHSGFENSIVSNENLRRSIPRHVCRTPIAIQALPAQKQVPNTHQQRPRPNVMASTIIANGASTVASQMPPFITATSDGFGATTSEMERQQLSMSQISPVSASDFTSSRLHAVSQLPSLHARDLQSSQNQLLSQVVAPPATSQVGSRVPLDRQHLNPYRSSSGPLLLDRQMPHTQCPPHLRVSRPISQPENLVQQSSSYAPLHSQQPAVIGLAAGSSSGLFTRPVVPQHSSPQMMRPQGVASQLQASRSTISSLPMNAIGIRQSLGEQRWNPVSDSLTELPSEETWRLITGRMRGSLTGRSYSAALSQFMAETTSSAQTRPPITGPTPVGPAQLQVLLANSANAHGQSQVYPGTGDVSRPGA</sequence>
<comment type="caution">
    <text evidence="7">The sequence shown here is derived from an EMBL/GenBank/DDBJ whole genome shotgun (WGS) entry which is preliminary data.</text>
</comment>